<comment type="caution">
    <text evidence="3">The sequence shown here is derived from an EMBL/GenBank/DDBJ whole genome shotgun (WGS) entry which is preliminary data.</text>
</comment>
<proteinExistence type="predicted"/>
<name>A0A7W8DQ87_9BACT</name>
<gene>
    <name evidence="3" type="ORF">HNQ64_002451</name>
</gene>
<protein>
    <submittedName>
        <fullName evidence="3">NADP-dependent aldehyde dehydrogenase</fullName>
        <ecNumber evidence="3">1.2.1.4</ecNumber>
    </submittedName>
</protein>
<dbReference type="CDD" id="cd07129">
    <property type="entry name" value="ALDH_KGSADH"/>
    <property type="match status" value="1"/>
</dbReference>
<dbReference type="GO" id="GO:0033721">
    <property type="term" value="F:aldehyde dehydrogenase (NADP+) activity"/>
    <property type="evidence" value="ECO:0007669"/>
    <property type="project" value="UniProtKB-EC"/>
</dbReference>
<evidence type="ECO:0000313" key="4">
    <source>
        <dbReference type="Proteomes" id="UP000534294"/>
    </source>
</evidence>
<accession>A0A7W8DQ87</accession>
<feature type="domain" description="Aldehyde dehydrogenase" evidence="2">
    <location>
        <begin position="20"/>
        <end position="455"/>
    </location>
</feature>
<dbReference type="EC" id="1.2.1.4" evidence="3"/>
<dbReference type="Gene3D" id="3.40.605.10">
    <property type="entry name" value="Aldehyde Dehydrogenase, Chain A, domain 1"/>
    <property type="match status" value="1"/>
</dbReference>
<sequence>MISGHQLIAGREAPCDHAPFHATNPSTSEKLEPAFCEATAAHADEALRAADGAFDALRAATPETRALLLEAIADEILALSEPLLERAHAETGLPMARLTGERGRAVNQCKMFAALIREGSWAEASIDRAQPDRQPLAKPDVRRVLLPVGPIVVFGASNFPFAIGVVGTDTISALAAGCPVVVKAHPAHPGTCELLGRAVVKALRKTGLPDAAFSLLHGRGTDIGTELVKHPLTQAVAFTGSLRGGRTLMDVAAARPHPIPFYGEMGSINPVFLLPGALKERGEKIAEAYVGSVTMGVGQFCTNPAIVLGLQGGELTNFVENAGEFAAKVPPQSMLHRGICESYEAGTAVWSTINGLQLAGESATPADLDATQAACRIYTTTLQVLESHEELRREVFGPCSIITQCPTLEDLLAFARNLEGQLTAAIHGTEEDLREYAPLIRVLERKVGRIIFNGFGTGIEPCPSMHHGGPYPAASHSFYTSIGTGSIYRFVRPVCYQGFPDDCLPEALQNANPTKALRLLDGGYSREAV</sequence>
<keyword evidence="1 3" id="KW-0560">Oxidoreductase</keyword>
<dbReference type="RefSeq" id="WP_184208769.1">
    <property type="nucleotide sequence ID" value="NZ_JACHIF010000004.1"/>
</dbReference>
<evidence type="ECO:0000256" key="1">
    <source>
        <dbReference type="ARBA" id="ARBA00023002"/>
    </source>
</evidence>
<dbReference type="InterPro" id="IPR044151">
    <property type="entry name" value="ALDH_KGSADH"/>
</dbReference>
<evidence type="ECO:0000259" key="2">
    <source>
        <dbReference type="Pfam" id="PF00171"/>
    </source>
</evidence>
<dbReference type="SUPFAM" id="SSF53720">
    <property type="entry name" value="ALDH-like"/>
    <property type="match status" value="1"/>
</dbReference>
<reference evidence="3 4" key="1">
    <citation type="submission" date="2020-08" db="EMBL/GenBank/DDBJ databases">
        <title>Genomic Encyclopedia of Type Strains, Phase IV (KMG-IV): sequencing the most valuable type-strain genomes for metagenomic binning, comparative biology and taxonomic classification.</title>
        <authorList>
            <person name="Goeker M."/>
        </authorList>
    </citation>
    <scope>NUCLEOTIDE SEQUENCE [LARGE SCALE GENOMIC DNA]</scope>
    <source>
        <strain evidence="3 4">DSM 12251</strain>
    </source>
</reference>
<dbReference type="AlphaFoldDB" id="A0A7W8DQ87"/>
<dbReference type="InterPro" id="IPR050740">
    <property type="entry name" value="Aldehyde_DH_Superfamily"/>
</dbReference>
<dbReference type="InterPro" id="IPR016163">
    <property type="entry name" value="Ald_DH_C"/>
</dbReference>
<organism evidence="3 4">
    <name type="scientific">Prosthecobacter dejongeii</name>
    <dbReference type="NCBI Taxonomy" id="48465"/>
    <lineage>
        <taxon>Bacteria</taxon>
        <taxon>Pseudomonadati</taxon>
        <taxon>Verrucomicrobiota</taxon>
        <taxon>Verrucomicrobiia</taxon>
        <taxon>Verrucomicrobiales</taxon>
        <taxon>Verrucomicrobiaceae</taxon>
        <taxon>Prosthecobacter</taxon>
    </lineage>
</organism>
<dbReference type="InterPro" id="IPR015590">
    <property type="entry name" value="Aldehyde_DH_dom"/>
</dbReference>
<evidence type="ECO:0000313" key="3">
    <source>
        <dbReference type="EMBL" id="MBB5038193.1"/>
    </source>
</evidence>
<keyword evidence="4" id="KW-1185">Reference proteome</keyword>
<dbReference type="InterPro" id="IPR016162">
    <property type="entry name" value="Ald_DH_N"/>
</dbReference>
<dbReference type="Pfam" id="PF00171">
    <property type="entry name" value="Aldedh"/>
    <property type="match status" value="1"/>
</dbReference>
<dbReference type="PANTHER" id="PTHR43353">
    <property type="entry name" value="SUCCINATE-SEMIALDEHYDE DEHYDROGENASE, MITOCHONDRIAL"/>
    <property type="match status" value="1"/>
</dbReference>
<dbReference type="EMBL" id="JACHIF010000004">
    <property type="protein sequence ID" value="MBB5038193.1"/>
    <property type="molecule type" value="Genomic_DNA"/>
</dbReference>
<dbReference type="Gene3D" id="3.40.309.10">
    <property type="entry name" value="Aldehyde Dehydrogenase, Chain A, domain 2"/>
    <property type="match status" value="1"/>
</dbReference>
<dbReference type="InterPro" id="IPR016161">
    <property type="entry name" value="Ald_DH/histidinol_DH"/>
</dbReference>
<dbReference type="PANTHER" id="PTHR43353:SF3">
    <property type="entry name" value="ALDEHYDE DEHYDROGENASE-RELATED"/>
    <property type="match status" value="1"/>
</dbReference>
<dbReference type="Proteomes" id="UP000534294">
    <property type="component" value="Unassembled WGS sequence"/>
</dbReference>